<evidence type="ECO:0000313" key="3">
    <source>
        <dbReference type="Proteomes" id="UP000831786"/>
    </source>
</evidence>
<feature type="compositionally biased region" description="Low complexity" evidence="1">
    <location>
        <begin position="152"/>
        <end position="174"/>
    </location>
</feature>
<organism evidence="2 3">
    <name type="scientific">Leucobacter allii</name>
    <dbReference type="NCBI Taxonomy" id="2932247"/>
    <lineage>
        <taxon>Bacteria</taxon>
        <taxon>Bacillati</taxon>
        <taxon>Actinomycetota</taxon>
        <taxon>Actinomycetes</taxon>
        <taxon>Micrococcales</taxon>
        <taxon>Microbacteriaceae</taxon>
        <taxon>Leucobacter</taxon>
    </lineage>
</organism>
<proteinExistence type="predicted"/>
<evidence type="ECO:0000256" key="1">
    <source>
        <dbReference type="SAM" id="MobiDB-lite"/>
    </source>
</evidence>
<keyword evidence="3" id="KW-1185">Reference proteome</keyword>
<evidence type="ECO:0000313" key="2">
    <source>
        <dbReference type="EMBL" id="UOQ58585.1"/>
    </source>
</evidence>
<feature type="region of interest" description="Disordered" evidence="1">
    <location>
        <begin position="110"/>
        <end position="194"/>
    </location>
</feature>
<accession>A0ABY4FQN9</accession>
<gene>
    <name evidence="2" type="ORF">MUN78_07105</name>
</gene>
<dbReference type="Proteomes" id="UP000831786">
    <property type="component" value="Chromosome"/>
</dbReference>
<reference evidence="2 3" key="1">
    <citation type="submission" date="2022-04" db="EMBL/GenBank/DDBJ databases">
        <title>Leucobacter sp. isolated from rhizosphere of garlic.</title>
        <authorList>
            <person name="Won M."/>
            <person name="Lee C.-M."/>
            <person name="Woen H.-Y."/>
            <person name="Kwon S.-W."/>
        </authorList>
    </citation>
    <scope>NUCLEOTIDE SEQUENCE [LARGE SCALE GENOMIC DNA]</scope>
    <source>
        <strain evidence="2 3">H21R-40</strain>
    </source>
</reference>
<dbReference type="EMBL" id="CP095045">
    <property type="protein sequence ID" value="UOQ58585.1"/>
    <property type="molecule type" value="Genomic_DNA"/>
</dbReference>
<dbReference type="RefSeq" id="WP_244729647.1">
    <property type="nucleotide sequence ID" value="NZ_CP095045.1"/>
</dbReference>
<sequence>MQINRQRQLPGADFTNPRLVALPSTCRHLATALRMMADPAGRGVADAPLIRSRAWPAGPEGAEWPSVDDVETWLLELSEAGWLRLYRDPAGTGAELFQIIARWPKVQKEGEAQYSAPPADPDPPAENGEIPPFLTAAVGGEGAGASEREGESVGVSVRASAGVSAGAGVGLSRSTSKPRLPPPPFCSKHPGGPPEGLDCRDCGTARLRNQQHKDLRAARAEAEHLDPLLRVPMLAHLDAQLLALEEAAAGALLGPRPVVSVPVEFVDEHGRIDHT</sequence>
<protein>
    <submittedName>
        <fullName evidence="2">Uncharacterized protein</fullName>
    </submittedName>
</protein>
<name>A0ABY4FQN9_9MICO</name>